<dbReference type="EMBL" id="DVMP01000162">
    <property type="protein sequence ID" value="HIU26663.1"/>
    <property type="molecule type" value="Genomic_DNA"/>
</dbReference>
<feature type="binding site" evidence="7">
    <location>
        <position position="20"/>
    </location>
    <ligand>
        <name>phosphoenolpyruvate</name>
        <dbReference type="ChEBI" id="CHEBI:58702"/>
    </ligand>
</feature>
<keyword evidence="4 7" id="KW-0808">Transferase</keyword>
<feature type="binding site" evidence="7">
    <location>
        <position position="103"/>
    </location>
    <ligand>
        <name>phosphoenolpyruvate</name>
        <dbReference type="ChEBI" id="CHEBI:58702"/>
    </ligand>
</feature>
<accession>A0A9D1L824</accession>
<reference evidence="9" key="1">
    <citation type="submission" date="2020-10" db="EMBL/GenBank/DDBJ databases">
        <authorList>
            <person name="Gilroy R."/>
        </authorList>
    </citation>
    <scope>NUCLEOTIDE SEQUENCE</scope>
    <source>
        <strain evidence="9">ChiHcec3-6078</strain>
    </source>
</reference>
<evidence type="ECO:0000256" key="4">
    <source>
        <dbReference type="ARBA" id="ARBA00022679"/>
    </source>
</evidence>
<dbReference type="PIRSF" id="PIRSF000505">
    <property type="entry name" value="EPSPS"/>
    <property type="match status" value="1"/>
</dbReference>
<dbReference type="PROSITE" id="PS00885">
    <property type="entry name" value="EPSP_SYNTHASE_2"/>
    <property type="match status" value="1"/>
</dbReference>
<feature type="binding site" evidence="7">
    <location>
        <position position="154"/>
    </location>
    <ligand>
        <name>3-phosphoshikimate</name>
        <dbReference type="ChEBI" id="CHEBI:145989"/>
    </ligand>
</feature>
<dbReference type="GO" id="GO:0009073">
    <property type="term" value="P:aromatic amino acid family biosynthetic process"/>
    <property type="evidence" value="ECO:0007669"/>
    <property type="project" value="UniProtKB-KW"/>
</dbReference>
<protein>
    <recommendedName>
        <fullName evidence="7">3-phosphoshikimate 1-carboxyvinyltransferase</fullName>
        <ecNumber evidence="7">2.5.1.19</ecNumber>
    </recommendedName>
    <alternativeName>
        <fullName evidence="7">5-enolpyruvylshikimate-3-phosphate synthase</fullName>
        <shortName evidence="7">EPSP synthase</shortName>
        <shortName evidence="7">EPSPS</shortName>
    </alternativeName>
</protein>
<keyword evidence="7" id="KW-0963">Cytoplasm</keyword>
<dbReference type="InterPro" id="IPR023193">
    <property type="entry name" value="EPSP_synthase_CS"/>
</dbReference>
<comment type="similarity">
    <text evidence="2 7">Belongs to the EPSP synthase family.</text>
</comment>
<feature type="binding site" evidence="7">
    <location>
        <position position="21"/>
    </location>
    <ligand>
        <name>3-phosphoshikimate</name>
        <dbReference type="ChEBI" id="CHEBI:145989"/>
    </ligand>
</feature>
<comment type="pathway">
    <text evidence="1 7">Metabolic intermediate biosynthesis; chorismate biosynthesis; chorismate from D-erythrose 4-phosphate and phosphoenolpyruvate: step 6/7.</text>
</comment>
<dbReference type="PANTHER" id="PTHR21090:SF5">
    <property type="entry name" value="PENTAFUNCTIONAL AROM POLYPEPTIDE"/>
    <property type="match status" value="1"/>
</dbReference>
<evidence type="ECO:0000256" key="2">
    <source>
        <dbReference type="ARBA" id="ARBA00009948"/>
    </source>
</evidence>
<feature type="binding site" evidence="7">
    <location>
        <position position="25"/>
    </location>
    <ligand>
        <name>3-phosphoshikimate</name>
        <dbReference type="ChEBI" id="CHEBI:145989"/>
    </ligand>
</feature>
<comment type="function">
    <text evidence="7">Catalyzes the transfer of the enolpyruvyl moiety of phosphoenolpyruvate (PEP) to the 5-hydroxyl of shikimate-3-phosphate (S3P) to produce enolpyruvyl shikimate-3-phosphate and inorganic phosphate.</text>
</comment>
<gene>
    <name evidence="7" type="primary">aroA</name>
    <name evidence="9" type="ORF">IAC50_09245</name>
</gene>
<feature type="binding site" evidence="7">
    <location>
        <position position="75"/>
    </location>
    <ligand>
        <name>phosphoenolpyruvate</name>
        <dbReference type="ChEBI" id="CHEBI:58702"/>
    </ligand>
</feature>
<name>A0A9D1L824_9FIRM</name>
<evidence type="ECO:0000256" key="1">
    <source>
        <dbReference type="ARBA" id="ARBA00004811"/>
    </source>
</evidence>
<dbReference type="CDD" id="cd01556">
    <property type="entry name" value="EPSP_synthase"/>
    <property type="match status" value="1"/>
</dbReference>
<feature type="binding site" evidence="7">
    <location>
        <position position="20"/>
    </location>
    <ligand>
        <name>3-phosphoshikimate</name>
        <dbReference type="ChEBI" id="CHEBI:145989"/>
    </ligand>
</feature>
<comment type="subcellular location">
    <subcellularLocation>
        <location evidence="7">Cytoplasm</location>
    </subcellularLocation>
</comment>
<feature type="binding site" evidence="7">
    <location>
        <position position="155"/>
    </location>
    <ligand>
        <name>3-phosphoshikimate</name>
        <dbReference type="ChEBI" id="CHEBI:145989"/>
    </ligand>
</feature>
<comment type="caution">
    <text evidence="7">Lacks conserved residue(s) required for the propagation of feature annotation.</text>
</comment>
<dbReference type="PANTHER" id="PTHR21090">
    <property type="entry name" value="AROM/DEHYDROQUINATE SYNTHASE"/>
    <property type="match status" value="1"/>
</dbReference>
<evidence type="ECO:0000313" key="10">
    <source>
        <dbReference type="Proteomes" id="UP000824090"/>
    </source>
</evidence>
<feature type="binding site" evidence="7">
    <location>
        <position position="153"/>
    </location>
    <ligand>
        <name>3-phosphoshikimate</name>
        <dbReference type="ChEBI" id="CHEBI:145989"/>
    </ligand>
</feature>
<evidence type="ECO:0000256" key="5">
    <source>
        <dbReference type="ARBA" id="ARBA00023141"/>
    </source>
</evidence>
<evidence type="ECO:0000256" key="3">
    <source>
        <dbReference type="ARBA" id="ARBA00022605"/>
    </source>
</evidence>
<dbReference type="AlphaFoldDB" id="A0A9D1L824"/>
<feature type="binding site" evidence="7">
    <location>
        <position position="333"/>
    </location>
    <ligand>
        <name>phosphoenolpyruvate</name>
        <dbReference type="ChEBI" id="CHEBI:58702"/>
    </ligand>
</feature>
<proteinExistence type="inferred from homology"/>
<comment type="subunit">
    <text evidence="7">Monomer.</text>
</comment>
<reference evidence="9" key="2">
    <citation type="journal article" date="2021" name="PeerJ">
        <title>Extensive microbial diversity within the chicken gut microbiome revealed by metagenomics and culture.</title>
        <authorList>
            <person name="Gilroy R."/>
            <person name="Ravi A."/>
            <person name="Getino M."/>
            <person name="Pursley I."/>
            <person name="Horton D.L."/>
            <person name="Alikhan N.F."/>
            <person name="Baker D."/>
            <person name="Gharbi K."/>
            <person name="Hall N."/>
            <person name="Watson M."/>
            <person name="Adriaenssens E.M."/>
            <person name="Foster-Nyarko E."/>
            <person name="Jarju S."/>
            <person name="Secka A."/>
            <person name="Antonio M."/>
            <person name="Oren A."/>
            <person name="Chaudhuri R.R."/>
            <person name="La Ragione R."/>
            <person name="Hildebrand F."/>
            <person name="Pallen M.J."/>
        </authorList>
    </citation>
    <scope>NUCLEOTIDE SEQUENCE</scope>
    <source>
        <strain evidence="9">ChiHcec3-6078</strain>
    </source>
</reference>
<evidence type="ECO:0000256" key="7">
    <source>
        <dbReference type="HAMAP-Rule" id="MF_00210"/>
    </source>
</evidence>
<feature type="binding site" evidence="7">
    <location>
        <position position="302"/>
    </location>
    <ligand>
        <name>3-phosphoshikimate</name>
        <dbReference type="ChEBI" id="CHEBI:145989"/>
    </ligand>
</feature>
<keyword evidence="5 7" id="KW-0057">Aromatic amino acid biosynthesis</keyword>
<dbReference type="GO" id="GO:0003866">
    <property type="term" value="F:3-phosphoshikimate 1-carboxyvinyltransferase activity"/>
    <property type="evidence" value="ECO:0007669"/>
    <property type="project" value="UniProtKB-UniRule"/>
</dbReference>
<evidence type="ECO:0000256" key="6">
    <source>
        <dbReference type="ARBA" id="ARBA00044633"/>
    </source>
</evidence>
<dbReference type="InterPro" id="IPR013792">
    <property type="entry name" value="RNA3'P_cycl/enolpyr_Trfase_a/b"/>
</dbReference>
<dbReference type="InterPro" id="IPR006264">
    <property type="entry name" value="EPSP_synthase"/>
</dbReference>
<dbReference type="Pfam" id="PF00275">
    <property type="entry name" value="EPSP_synthase"/>
    <property type="match status" value="1"/>
</dbReference>
<feature type="binding site" evidence="7">
    <location>
        <position position="401"/>
    </location>
    <ligand>
        <name>phosphoenolpyruvate</name>
        <dbReference type="ChEBI" id="CHEBI:58702"/>
    </ligand>
</feature>
<feature type="domain" description="Enolpyruvate transferase" evidence="8">
    <location>
        <begin position="55"/>
        <end position="409"/>
    </location>
</feature>
<dbReference type="InterPro" id="IPR001986">
    <property type="entry name" value="Enolpyruvate_Tfrase_dom"/>
</dbReference>
<feature type="binding site" evidence="7">
    <location>
        <position position="181"/>
    </location>
    <ligand>
        <name>3-phosphoshikimate</name>
        <dbReference type="ChEBI" id="CHEBI:145989"/>
    </ligand>
</feature>
<comment type="catalytic activity">
    <reaction evidence="6">
        <text>3-phosphoshikimate + phosphoenolpyruvate = 5-O-(1-carboxyvinyl)-3-phosphoshikimate + phosphate</text>
        <dbReference type="Rhea" id="RHEA:21256"/>
        <dbReference type="ChEBI" id="CHEBI:43474"/>
        <dbReference type="ChEBI" id="CHEBI:57701"/>
        <dbReference type="ChEBI" id="CHEBI:58702"/>
        <dbReference type="ChEBI" id="CHEBI:145989"/>
        <dbReference type="EC" id="2.5.1.19"/>
    </reaction>
    <physiologicalReaction direction="left-to-right" evidence="6">
        <dbReference type="Rhea" id="RHEA:21257"/>
    </physiologicalReaction>
</comment>
<evidence type="ECO:0000259" key="8">
    <source>
        <dbReference type="Pfam" id="PF00275"/>
    </source>
</evidence>
<dbReference type="HAMAP" id="MF_00210">
    <property type="entry name" value="EPSP_synth"/>
    <property type="match status" value="1"/>
</dbReference>
<dbReference type="Gene3D" id="3.65.10.10">
    <property type="entry name" value="Enolpyruvate transferase domain"/>
    <property type="match status" value="2"/>
</dbReference>
<organism evidence="9 10">
    <name type="scientific">Candidatus Allocopromorpha excrementigallinarum</name>
    <dbReference type="NCBI Taxonomy" id="2840742"/>
    <lineage>
        <taxon>Bacteria</taxon>
        <taxon>Bacillati</taxon>
        <taxon>Bacillota</taxon>
        <taxon>Clostridia</taxon>
        <taxon>Eubacteriales</taxon>
        <taxon>Eubacteriaceae</taxon>
        <taxon>Eubacteriaceae incertae sedis</taxon>
        <taxon>Candidatus Allocopromorpha</taxon>
    </lineage>
</organism>
<dbReference type="GO" id="GO:0009423">
    <property type="term" value="P:chorismate biosynthetic process"/>
    <property type="evidence" value="ECO:0007669"/>
    <property type="project" value="UniProtKB-UniRule"/>
</dbReference>
<feature type="binding site" evidence="7">
    <location>
        <position position="329"/>
    </location>
    <ligand>
        <name>3-phosphoshikimate</name>
        <dbReference type="ChEBI" id="CHEBI:145989"/>
    </ligand>
</feature>
<evidence type="ECO:0000313" key="9">
    <source>
        <dbReference type="EMBL" id="HIU26663.1"/>
    </source>
</evidence>
<dbReference type="GO" id="GO:0005737">
    <property type="term" value="C:cytoplasm"/>
    <property type="evidence" value="ECO:0007669"/>
    <property type="project" value="UniProtKB-SubCell"/>
</dbReference>
<sequence>MNLEITPGKLHGTVDILPSKSHAHRLLIACRLAEAQGSPAAPETIPSFSRDIEATKGCLAQLDKAMPFLDCGESGSTLRFMLPVAMALKDEACFIGSGRLPERPISPLKEEMEKHGCTFYMNRDHRPSDRHKEICTVTGPLRPGAYSLPGNISSQFITGLLFALPLLNGDSVLSLTTPLESAGYVDLTLEVLGSFGIDIDVSLSGEGCYIYEIKGNQKYKAPDRLSLEGDWSNAAFWLVCGALGGTITCRGLSLSSSQKDREIVSILESMGAQIEAADSEITVSCPSGKLKAVEVSVAQIPDLVPPLAVAMARAEGSSMIKDGERLKIKESDRLKTVYDLLSRLGADISYGGTGLSFTGLPSLAGGRVSSHNDHRIAMAAAAASCICREPVIITGAEAVEKSYPDFFRDFKALGGTVREVQGEVKAVKL</sequence>
<dbReference type="SUPFAM" id="SSF55205">
    <property type="entry name" value="EPT/RTPC-like"/>
    <property type="match status" value="1"/>
</dbReference>
<comment type="caution">
    <text evidence="9">The sequence shown here is derived from an EMBL/GenBank/DDBJ whole genome shotgun (WGS) entry which is preliminary data.</text>
</comment>
<feature type="active site" description="Proton acceptor" evidence="7">
    <location>
        <position position="302"/>
    </location>
</feature>
<dbReference type="GO" id="GO:0008652">
    <property type="term" value="P:amino acid biosynthetic process"/>
    <property type="evidence" value="ECO:0007669"/>
    <property type="project" value="UniProtKB-KW"/>
</dbReference>
<dbReference type="Proteomes" id="UP000824090">
    <property type="component" value="Unassembled WGS sequence"/>
</dbReference>
<feature type="binding site" evidence="7">
    <location>
        <position position="375"/>
    </location>
    <ligand>
        <name>phosphoenolpyruvate</name>
        <dbReference type="ChEBI" id="CHEBI:58702"/>
    </ligand>
</feature>
<dbReference type="EC" id="2.5.1.19" evidence="7"/>
<feature type="binding site" evidence="7">
    <location>
        <position position="155"/>
    </location>
    <ligand>
        <name>phosphoenolpyruvate</name>
        <dbReference type="ChEBI" id="CHEBI:58702"/>
    </ligand>
</feature>
<dbReference type="InterPro" id="IPR036968">
    <property type="entry name" value="Enolpyruvate_Tfrase_sf"/>
</dbReference>
<keyword evidence="3 7" id="KW-0028">Amino-acid biosynthesis</keyword>